<feature type="region of interest" description="Disordered" evidence="1">
    <location>
        <begin position="44"/>
        <end position="105"/>
    </location>
</feature>
<dbReference type="RefSeq" id="WP_386813134.1">
    <property type="nucleotide sequence ID" value="NZ_JBHTIH010000007.1"/>
</dbReference>
<dbReference type="EMBL" id="JBHTIH010000007">
    <property type="protein sequence ID" value="MFD0740064.1"/>
    <property type="molecule type" value="Genomic_DNA"/>
</dbReference>
<evidence type="ECO:0000313" key="3">
    <source>
        <dbReference type="Proteomes" id="UP001597090"/>
    </source>
</evidence>
<organism evidence="2 3">
    <name type="scientific">Lysobacter koreensis</name>
    <dbReference type="NCBI Taxonomy" id="266122"/>
    <lineage>
        <taxon>Bacteria</taxon>
        <taxon>Pseudomonadati</taxon>
        <taxon>Pseudomonadota</taxon>
        <taxon>Gammaproteobacteria</taxon>
        <taxon>Lysobacterales</taxon>
        <taxon>Lysobacteraceae</taxon>
        <taxon>Lysobacter</taxon>
    </lineage>
</organism>
<protein>
    <submittedName>
        <fullName evidence="2">DUF3426 domain-containing protein</fullName>
    </submittedName>
</protein>
<dbReference type="Proteomes" id="UP001597090">
    <property type="component" value="Unassembled WGS sequence"/>
</dbReference>
<evidence type="ECO:0000256" key="1">
    <source>
        <dbReference type="SAM" id="MobiDB-lite"/>
    </source>
</evidence>
<keyword evidence="3" id="KW-1185">Reference proteome</keyword>
<dbReference type="Pfam" id="PF11906">
    <property type="entry name" value="DUF3426"/>
    <property type="match status" value="1"/>
</dbReference>
<dbReference type="InterPro" id="IPR021834">
    <property type="entry name" value="DUF3426"/>
</dbReference>
<reference evidence="3" key="1">
    <citation type="journal article" date="2019" name="Int. J. Syst. Evol. Microbiol.">
        <title>The Global Catalogue of Microorganisms (GCM) 10K type strain sequencing project: providing services to taxonomists for standard genome sequencing and annotation.</title>
        <authorList>
            <consortium name="The Broad Institute Genomics Platform"/>
            <consortium name="The Broad Institute Genome Sequencing Center for Infectious Disease"/>
            <person name="Wu L."/>
            <person name="Ma J."/>
        </authorList>
    </citation>
    <scope>NUCLEOTIDE SEQUENCE [LARGE SCALE GENOMIC DNA]</scope>
    <source>
        <strain evidence="3">CCUG 55491</strain>
    </source>
</reference>
<name>A0ABW2YNS4_9GAMM</name>
<accession>A0ABW2YNS4</accession>
<gene>
    <name evidence="2" type="ORF">ACFQZQ_12335</name>
</gene>
<evidence type="ECO:0000313" key="2">
    <source>
        <dbReference type="EMBL" id="MFD0740064.1"/>
    </source>
</evidence>
<proteinExistence type="predicted"/>
<sequence>MLVPCPRCGFLVASILPTADGAHASAQRCPQCEAPLSTGLAAAADRAATHEPDPAPTAPHAGAPAADKPDDRVHAQPGEPALAAPTPTPAPVAPPRRAARRAPSFVRHATPTVAAPRRWQKPLAIAVLALVLVLQLLLAQRQELAATARWRPLVAGLCAVLQCELPPWREPAAFTMLSRNVQPEPGAAGVLRASASFRNDARWPQPWPTLLLGLSDIDGQQVGARAFSPREYSGADADPPLLAPGEAATVQFDVLEPAPRIVAFTFDFQ</sequence>
<comment type="caution">
    <text evidence="2">The sequence shown here is derived from an EMBL/GenBank/DDBJ whole genome shotgun (WGS) entry which is preliminary data.</text>
</comment>